<gene>
    <name evidence="1" type="ORF">AW09_002659</name>
</gene>
<sequence>MRADLEDVGQDELFCRGLAQGLRCMLCLRSEQGFMVLCADQSNDGITELRKQVGKAQAHPARLLQVIPR</sequence>
<dbReference type="EMBL" id="JDVG02000430">
    <property type="protein sequence ID" value="KFB72167.1"/>
    <property type="molecule type" value="Genomic_DNA"/>
</dbReference>
<reference evidence="1 2" key="1">
    <citation type="submission" date="2014-02" db="EMBL/GenBank/DDBJ databases">
        <title>Expanding our view of genomic diversity in Candidatus Accumulibacter clades.</title>
        <authorList>
            <person name="Skennerton C.T."/>
            <person name="Barr J.J."/>
            <person name="Slater F.R."/>
            <person name="Bond P.L."/>
            <person name="Tyson G.W."/>
        </authorList>
    </citation>
    <scope>NUCLEOTIDE SEQUENCE [LARGE SCALE GENOMIC DNA]</scope>
    <source>
        <strain evidence="2">BA-91</strain>
    </source>
</reference>
<organism evidence="1 2">
    <name type="scientific">Candidatus Accumulibacter phosphatis</name>
    <dbReference type="NCBI Taxonomy" id="327160"/>
    <lineage>
        <taxon>Bacteria</taxon>
        <taxon>Pseudomonadati</taxon>
        <taxon>Pseudomonadota</taxon>
        <taxon>Betaproteobacteria</taxon>
        <taxon>Candidatus Accumulibacter</taxon>
    </lineage>
</organism>
<dbReference type="Proteomes" id="UP000020077">
    <property type="component" value="Unassembled WGS sequence"/>
</dbReference>
<comment type="caution">
    <text evidence="1">The sequence shown here is derived from an EMBL/GenBank/DDBJ whole genome shotgun (WGS) entry which is preliminary data.</text>
</comment>
<evidence type="ECO:0000313" key="2">
    <source>
        <dbReference type="Proteomes" id="UP000020077"/>
    </source>
</evidence>
<protein>
    <submittedName>
        <fullName evidence="1">Uncharacterized protein</fullName>
    </submittedName>
</protein>
<evidence type="ECO:0000313" key="1">
    <source>
        <dbReference type="EMBL" id="KFB72167.1"/>
    </source>
</evidence>
<proteinExistence type="predicted"/>
<name>A0A080LUA4_9PROT</name>
<dbReference type="AlphaFoldDB" id="A0A080LUA4"/>
<accession>A0A080LUA4</accession>